<evidence type="ECO:0000313" key="3">
    <source>
        <dbReference type="WBParaSite" id="HCON_00141460-00001"/>
    </source>
</evidence>
<dbReference type="WBParaSite" id="HCON_00141460-00001">
    <property type="protein sequence ID" value="HCON_00141460-00001"/>
    <property type="gene ID" value="HCON_00141460"/>
</dbReference>
<organism evidence="2 3">
    <name type="scientific">Haemonchus contortus</name>
    <name type="common">Barber pole worm</name>
    <dbReference type="NCBI Taxonomy" id="6289"/>
    <lineage>
        <taxon>Eukaryota</taxon>
        <taxon>Metazoa</taxon>
        <taxon>Ecdysozoa</taxon>
        <taxon>Nematoda</taxon>
        <taxon>Chromadorea</taxon>
        <taxon>Rhabditida</taxon>
        <taxon>Rhabditina</taxon>
        <taxon>Rhabditomorpha</taxon>
        <taxon>Strongyloidea</taxon>
        <taxon>Trichostrongylidae</taxon>
        <taxon>Haemonchus</taxon>
    </lineage>
</organism>
<accession>A0A7I5ECK1</accession>
<feature type="chain" id="PRO_5035434176" evidence="1">
    <location>
        <begin position="22"/>
        <end position="106"/>
    </location>
</feature>
<dbReference type="AlphaFoldDB" id="A0A7I5ECK1"/>
<evidence type="ECO:0000313" key="2">
    <source>
        <dbReference type="Proteomes" id="UP000025227"/>
    </source>
</evidence>
<reference evidence="3" key="1">
    <citation type="submission" date="2020-12" db="UniProtKB">
        <authorList>
            <consortium name="WormBaseParasite"/>
        </authorList>
    </citation>
    <scope>IDENTIFICATION</scope>
    <source>
        <strain evidence="3">MHco3</strain>
    </source>
</reference>
<sequence>SFRFMLRKLVLLTVWIVMVISQILRPRGPRYESIDDLPAFYRMLTTEIGKMVSPEYQPQHQYYAQLFQPYYPYSKAQVDAMLLGNLVTQTQSSPLNYELLPPGYSG</sequence>
<keyword evidence="1" id="KW-0732">Signal</keyword>
<name>A0A7I5ECK1_HAECO</name>
<feature type="signal peptide" evidence="1">
    <location>
        <begin position="1"/>
        <end position="21"/>
    </location>
</feature>
<protein>
    <submittedName>
        <fullName evidence="3">Pancreatic hormone</fullName>
    </submittedName>
</protein>
<evidence type="ECO:0000256" key="1">
    <source>
        <dbReference type="SAM" id="SignalP"/>
    </source>
</evidence>
<proteinExistence type="predicted"/>
<dbReference type="OrthoDB" id="10281034at2759"/>
<dbReference type="Proteomes" id="UP000025227">
    <property type="component" value="Unplaced"/>
</dbReference>
<keyword evidence="2" id="KW-1185">Reference proteome</keyword>